<feature type="domain" description="HTH lysR-type" evidence="6">
    <location>
        <begin position="2"/>
        <end position="59"/>
    </location>
</feature>
<reference evidence="7 8" key="1">
    <citation type="submission" date="2016-11" db="EMBL/GenBank/DDBJ databases">
        <authorList>
            <person name="Jaros S."/>
            <person name="Januszkiewicz K."/>
            <person name="Wedrychowicz H."/>
        </authorList>
    </citation>
    <scope>NUCLEOTIDE SEQUENCE [LARGE SCALE GENOMIC DNA]</scope>
    <source>
        <strain evidence="7 8">GAS138</strain>
    </source>
</reference>
<dbReference type="SUPFAM" id="SSF53850">
    <property type="entry name" value="Periplasmic binding protein-like II"/>
    <property type="match status" value="1"/>
</dbReference>
<keyword evidence="5" id="KW-0804">Transcription</keyword>
<name>A0A1M5XUZ3_9BRAD</name>
<keyword evidence="4 7" id="KW-0238">DNA-binding</keyword>
<evidence type="ECO:0000313" key="8">
    <source>
        <dbReference type="Proteomes" id="UP000189796"/>
    </source>
</evidence>
<comment type="similarity">
    <text evidence="2">Belongs to the LysR transcriptional regulatory family.</text>
</comment>
<dbReference type="GO" id="GO:0003700">
    <property type="term" value="F:DNA-binding transcription factor activity"/>
    <property type="evidence" value="ECO:0007669"/>
    <property type="project" value="InterPro"/>
</dbReference>
<dbReference type="InterPro" id="IPR036388">
    <property type="entry name" value="WH-like_DNA-bd_sf"/>
</dbReference>
<evidence type="ECO:0000259" key="6">
    <source>
        <dbReference type="PROSITE" id="PS50931"/>
    </source>
</evidence>
<dbReference type="GO" id="GO:0043565">
    <property type="term" value="F:sequence-specific DNA binding"/>
    <property type="evidence" value="ECO:0007669"/>
    <property type="project" value="TreeGrafter"/>
</dbReference>
<evidence type="ECO:0000313" key="7">
    <source>
        <dbReference type="EMBL" id="SHI03576.1"/>
    </source>
</evidence>
<dbReference type="SUPFAM" id="SSF46785">
    <property type="entry name" value="Winged helix' DNA-binding domain"/>
    <property type="match status" value="1"/>
</dbReference>
<dbReference type="PANTHER" id="PTHR30537:SF3">
    <property type="entry name" value="TRANSCRIPTIONAL REGULATORY PROTEIN"/>
    <property type="match status" value="1"/>
</dbReference>
<organism evidence="7 8">
    <name type="scientific">Bradyrhizobium erythrophlei</name>
    <dbReference type="NCBI Taxonomy" id="1437360"/>
    <lineage>
        <taxon>Bacteria</taxon>
        <taxon>Pseudomonadati</taxon>
        <taxon>Pseudomonadota</taxon>
        <taxon>Alphaproteobacteria</taxon>
        <taxon>Hyphomicrobiales</taxon>
        <taxon>Nitrobacteraceae</taxon>
        <taxon>Bradyrhizobium</taxon>
    </lineage>
</organism>
<dbReference type="Proteomes" id="UP000189796">
    <property type="component" value="Chromosome I"/>
</dbReference>
<evidence type="ECO:0000256" key="4">
    <source>
        <dbReference type="ARBA" id="ARBA00023125"/>
    </source>
</evidence>
<sequence length="295" mass="32506">MFDWNNLHVFLELARQGRLAPTARRLRVDHTTVSRRVAELERSLDQKLFDRTDDGFVLTEAGARLQPLAEAMEQQALVIAAGKPAAPAGSVRVASMEGFGSQYVAQYLPSLTASYPELLVELVTSPNPINLTKREADVSLSFMPPRGPRLQVRQIGSFALFLYAAPAYLAAHGTPAMPEDLAAHVFVDYIEDVVQIPEVLWLHEFVSCPRVCFRSSSLYAQATAAAAGAGLVVLPSFAGETDPRLVPVLKSSVRTERPIYLGVHEDLAWIPRVRAVVRILEEQVAADRDFLMQDT</sequence>
<evidence type="ECO:0000256" key="3">
    <source>
        <dbReference type="ARBA" id="ARBA00023015"/>
    </source>
</evidence>
<evidence type="ECO:0000256" key="2">
    <source>
        <dbReference type="ARBA" id="ARBA00009437"/>
    </source>
</evidence>
<dbReference type="InterPro" id="IPR058163">
    <property type="entry name" value="LysR-type_TF_proteobact-type"/>
</dbReference>
<dbReference type="EMBL" id="LT670817">
    <property type="protein sequence ID" value="SHI03576.1"/>
    <property type="molecule type" value="Genomic_DNA"/>
</dbReference>
<dbReference type="OrthoDB" id="9787460at2"/>
<accession>A0A1M5XUZ3</accession>
<dbReference type="Gene3D" id="3.40.190.290">
    <property type="match status" value="1"/>
</dbReference>
<dbReference type="RefSeq" id="WP_079605807.1">
    <property type="nucleotide sequence ID" value="NZ_LT670817.1"/>
</dbReference>
<dbReference type="PANTHER" id="PTHR30537">
    <property type="entry name" value="HTH-TYPE TRANSCRIPTIONAL REGULATOR"/>
    <property type="match status" value="1"/>
</dbReference>
<dbReference type="InterPro" id="IPR005119">
    <property type="entry name" value="LysR_subst-bd"/>
</dbReference>
<evidence type="ECO:0000256" key="5">
    <source>
        <dbReference type="ARBA" id="ARBA00023163"/>
    </source>
</evidence>
<dbReference type="InterPro" id="IPR000847">
    <property type="entry name" value="LysR_HTH_N"/>
</dbReference>
<comment type="function">
    <text evidence="1">NodD regulates the expression of the nodABCFE genes which encode other nodulation proteins. NodD is also a negative regulator of its own expression. Binds flavonoids as inducers.</text>
</comment>
<dbReference type="PROSITE" id="PS50931">
    <property type="entry name" value="HTH_LYSR"/>
    <property type="match status" value="1"/>
</dbReference>
<dbReference type="Pfam" id="PF00126">
    <property type="entry name" value="HTH_1"/>
    <property type="match status" value="1"/>
</dbReference>
<dbReference type="GO" id="GO:0006351">
    <property type="term" value="P:DNA-templated transcription"/>
    <property type="evidence" value="ECO:0007669"/>
    <property type="project" value="TreeGrafter"/>
</dbReference>
<keyword evidence="3" id="KW-0805">Transcription regulation</keyword>
<evidence type="ECO:0000256" key="1">
    <source>
        <dbReference type="ARBA" id="ARBA00003502"/>
    </source>
</evidence>
<dbReference type="Gene3D" id="1.10.10.10">
    <property type="entry name" value="Winged helix-like DNA-binding domain superfamily/Winged helix DNA-binding domain"/>
    <property type="match status" value="1"/>
</dbReference>
<dbReference type="Pfam" id="PF03466">
    <property type="entry name" value="LysR_substrate"/>
    <property type="match status" value="1"/>
</dbReference>
<dbReference type="InterPro" id="IPR036390">
    <property type="entry name" value="WH_DNA-bd_sf"/>
</dbReference>
<dbReference type="AlphaFoldDB" id="A0A1M5XUZ3"/>
<protein>
    <submittedName>
        <fullName evidence="7">DNA-binding transcriptional regulator, LysR family</fullName>
    </submittedName>
</protein>
<proteinExistence type="inferred from homology"/>
<gene>
    <name evidence="7" type="ORF">SAMN05443248_7642</name>
</gene>